<protein>
    <submittedName>
        <fullName evidence="1">Uncharacterized protein</fullName>
    </submittedName>
</protein>
<accession>A0A372IPN2</accession>
<reference evidence="1 2" key="1">
    <citation type="submission" date="2018-08" db="EMBL/GenBank/DDBJ databases">
        <title>Acidipila sp. 4G-K13, an acidobacterium isolated from forest soil.</title>
        <authorList>
            <person name="Gao Z.-H."/>
            <person name="Qiu L.-H."/>
        </authorList>
    </citation>
    <scope>NUCLEOTIDE SEQUENCE [LARGE SCALE GENOMIC DNA]</scope>
    <source>
        <strain evidence="1 2">4G-K13</strain>
    </source>
</reference>
<dbReference type="AlphaFoldDB" id="A0A372IPN2"/>
<proteinExistence type="predicted"/>
<evidence type="ECO:0000313" key="2">
    <source>
        <dbReference type="Proteomes" id="UP000264702"/>
    </source>
</evidence>
<keyword evidence="2" id="KW-1185">Reference proteome</keyword>
<dbReference type="EMBL" id="QVQT01000003">
    <property type="protein sequence ID" value="RFU16865.1"/>
    <property type="molecule type" value="Genomic_DNA"/>
</dbReference>
<sequence>MRALLQRLGQFLGRKRNDKEVWASVVLLLQTAPSLSDEALLAAARAAYRNIENVEIVGRLDNTRILRISSLLISVIIADAPYIHPSHPVEEASQSAYDRAWSEQRAWLSIDAPQTTGKPKEARMAVYKVLMVLAEHLWSDQCTGLYLPAEGITAPSMGEWGPTLRWFGENQERRRSETPQDFPS</sequence>
<gene>
    <name evidence="1" type="ORF">D0Y96_08970</name>
</gene>
<dbReference type="RefSeq" id="WP_117299033.1">
    <property type="nucleotide sequence ID" value="NZ_QVQT02000003.1"/>
</dbReference>
<comment type="caution">
    <text evidence="1">The sequence shown here is derived from an EMBL/GenBank/DDBJ whole genome shotgun (WGS) entry which is preliminary data.</text>
</comment>
<name>A0A372IPN2_9BACT</name>
<organism evidence="1 2">
    <name type="scientific">Paracidobacterium acidisoli</name>
    <dbReference type="NCBI Taxonomy" id="2303751"/>
    <lineage>
        <taxon>Bacteria</taxon>
        <taxon>Pseudomonadati</taxon>
        <taxon>Acidobacteriota</taxon>
        <taxon>Terriglobia</taxon>
        <taxon>Terriglobales</taxon>
        <taxon>Acidobacteriaceae</taxon>
        <taxon>Paracidobacterium</taxon>
    </lineage>
</organism>
<evidence type="ECO:0000313" key="1">
    <source>
        <dbReference type="EMBL" id="RFU16865.1"/>
    </source>
</evidence>
<dbReference type="Proteomes" id="UP000264702">
    <property type="component" value="Unassembled WGS sequence"/>
</dbReference>